<dbReference type="AlphaFoldDB" id="A0A418N0Z5"/>
<dbReference type="InterPro" id="IPR039422">
    <property type="entry name" value="MarR/SlyA-like"/>
</dbReference>
<keyword evidence="1" id="KW-0805">Transcription regulation</keyword>
<dbReference type="RefSeq" id="WP_119572674.1">
    <property type="nucleotide sequence ID" value="NZ_QXEC01000001.1"/>
</dbReference>
<dbReference type="Gene3D" id="1.10.10.10">
    <property type="entry name" value="Winged helix-like DNA-binding domain superfamily/Winged helix DNA-binding domain"/>
    <property type="match status" value="1"/>
</dbReference>
<proteinExistence type="predicted"/>
<organism evidence="5 6">
    <name type="scientific">Micromonospora radicis</name>
    <dbReference type="NCBI Taxonomy" id="1894971"/>
    <lineage>
        <taxon>Bacteria</taxon>
        <taxon>Bacillati</taxon>
        <taxon>Actinomycetota</taxon>
        <taxon>Actinomycetes</taxon>
        <taxon>Micromonosporales</taxon>
        <taxon>Micromonosporaceae</taxon>
        <taxon>Micromonospora</taxon>
    </lineage>
</organism>
<dbReference type="OrthoDB" id="4629660at2"/>
<dbReference type="GO" id="GO:0003677">
    <property type="term" value="F:DNA binding"/>
    <property type="evidence" value="ECO:0007669"/>
    <property type="project" value="UniProtKB-KW"/>
</dbReference>
<sequence>MSDLPGSAADLLPLLTRAERLLSRRVGGVLADEALSIEAWRVLSLLADGLGHPMSEVAAEASLPPGTLTKLVDQLVDRNLVFRRVDPIDRRRIRAYLSARGRREHERLAALVQAELAGLAGADDAELAGLLDGLIGRLDPNRRPARHPAPSPV</sequence>
<protein>
    <submittedName>
        <fullName evidence="5">MarR family transcriptional regulator</fullName>
    </submittedName>
</protein>
<keyword evidence="2" id="KW-0238">DNA-binding</keyword>
<dbReference type="EMBL" id="QXEC01000001">
    <property type="protein sequence ID" value="RIV41474.1"/>
    <property type="molecule type" value="Genomic_DNA"/>
</dbReference>
<evidence type="ECO:0000259" key="4">
    <source>
        <dbReference type="PROSITE" id="PS50995"/>
    </source>
</evidence>
<dbReference type="SMART" id="SM00347">
    <property type="entry name" value="HTH_MARR"/>
    <property type="match status" value="1"/>
</dbReference>
<feature type="domain" description="HTH marR-type" evidence="4">
    <location>
        <begin position="8"/>
        <end position="136"/>
    </location>
</feature>
<evidence type="ECO:0000313" key="6">
    <source>
        <dbReference type="Proteomes" id="UP000283832"/>
    </source>
</evidence>
<evidence type="ECO:0000313" key="5">
    <source>
        <dbReference type="EMBL" id="RIV41474.1"/>
    </source>
</evidence>
<dbReference type="Pfam" id="PF12802">
    <property type="entry name" value="MarR_2"/>
    <property type="match status" value="1"/>
</dbReference>
<evidence type="ECO:0000256" key="1">
    <source>
        <dbReference type="ARBA" id="ARBA00023015"/>
    </source>
</evidence>
<dbReference type="PANTHER" id="PTHR33164:SF64">
    <property type="entry name" value="TRANSCRIPTIONAL REGULATOR SLYA"/>
    <property type="match status" value="1"/>
</dbReference>
<dbReference type="SUPFAM" id="SSF46785">
    <property type="entry name" value="Winged helix' DNA-binding domain"/>
    <property type="match status" value="1"/>
</dbReference>
<dbReference type="PANTHER" id="PTHR33164">
    <property type="entry name" value="TRANSCRIPTIONAL REGULATOR, MARR FAMILY"/>
    <property type="match status" value="1"/>
</dbReference>
<dbReference type="GO" id="GO:0003700">
    <property type="term" value="F:DNA-binding transcription factor activity"/>
    <property type="evidence" value="ECO:0007669"/>
    <property type="project" value="InterPro"/>
</dbReference>
<dbReference type="InterPro" id="IPR036388">
    <property type="entry name" value="WH-like_DNA-bd_sf"/>
</dbReference>
<evidence type="ECO:0000256" key="3">
    <source>
        <dbReference type="ARBA" id="ARBA00023163"/>
    </source>
</evidence>
<keyword evidence="3" id="KW-0804">Transcription</keyword>
<comment type="caution">
    <text evidence="5">The sequence shown here is derived from an EMBL/GenBank/DDBJ whole genome shotgun (WGS) entry which is preliminary data.</text>
</comment>
<dbReference type="Proteomes" id="UP000283832">
    <property type="component" value="Unassembled WGS sequence"/>
</dbReference>
<accession>A0A418N0Z5</accession>
<evidence type="ECO:0000256" key="2">
    <source>
        <dbReference type="ARBA" id="ARBA00023125"/>
    </source>
</evidence>
<gene>
    <name evidence="5" type="ORF">D2L64_01910</name>
</gene>
<dbReference type="PROSITE" id="PS50995">
    <property type="entry name" value="HTH_MARR_2"/>
    <property type="match status" value="1"/>
</dbReference>
<dbReference type="GO" id="GO:0006950">
    <property type="term" value="P:response to stress"/>
    <property type="evidence" value="ECO:0007669"/>
    <property type="project" value="TreeGrafter"/>
</dbReference>
<name>A0A418N0Z5_9ACTN</name>
<reference evidence="5 6" key="1">
    <citation type="submission" date="2018-08" db="EMBL/GenBank/DDBJ databases">
        <title>Jishengella sp. nov., isolated from a root of Azadirachta indica A. Juss. var. siamensis Valenton.</title>
        <authorList>
            <person name="Kuncharoen N."/>
            <person name="Tanasupawat S."/>
            <person name="Kudo T."/>
            <person name="Ohkuma M."/>
        </authorList>
    </citation>
    <scope>NUCLEOTIDE SEQUENCE [LARGE SCALE GENOMIC DNA]</scope>
    <source>
        <strain evidence="5 6">AZ1-13</strain>
    </source>
</reference>
<keyword evidence="6" id="KW-1185">Reference proteome</keyword>
<dbReference type="InterPro" id="IPR036390">
    <property type="entry name" value="WH_DNA-bd_sf"/>
</dbReference>
<dbReference type="InterPro" id="IPR000835">
    <property type="entry name" value="HTH_MarR-typ"/>
</dbReference>